<organism evidence="4 5">
    <name type="scientific">Pinctada imbricata</name>
    <name type="common">Atlantic pearl-oyster</name>
    <name type="synonym">Pinctada martensii</name>
    <dbReference type="NCBI Taxonomy" id="66713"/>
    <lineage>
        <taxon>Eukaryota</taxon>
        <taxon>Metazoa</taxon>
        <taxon>Spiralia</taxon>
        <taxon>Lophotrochozoa</taxon>
        <taxon>Mollusca</taxon>
        <taxon>Bivalvia</taxon>
        <taxon>Autobranchia</taxon>
        <taxon>Pteriomorphia</taxon>
        <taxon>Pterioida</taxon>
        <taxon>Pterioidea</taxon>
        <taxon>Pteriidae</taxon>
        <taxon>Pinctada</taxon>
    </lineage>
</organism>
<dbReference type="PROSITE" id="PS00028">
    <property type="entry name" value="ZINC_FINGER_C2H2_1"/>
    <property type="match status" value="1"/>
</dbReference>
<dbReference type="Proteomes" id="UP001186944">
    <property type="component" value="Unassembled WGS sequence"/>
</dbReference>
<proteinExistence type="predicted"/>
<feature type="compositionally biased region" description="Acidic residues" evidence="2">
    <location>
        <begin position="300"/>
        <end position="315"/>
    </location>
</feature>
<dbReference type="InterPro" id="IPR013087">
    <property type="entry name" value="Znf_C2H2_type"/>
</dbReference>
<dbReference type="SUPFAM" id="SSF57667">
    <property type="entry name" value="beta-beta-alpha zinc fingers"/>
    <property type="match status" value="1"/>
</dbReference>
<dbReference type="PROSITE" id="PS50157">
    <property type="entry name" value="ZINC_FINGER_C2H2_2"/>
    <property type="match status" value="1"/>
</dbReference>
<evidence type="ECO:0000313" key="5">
    <source>
        <dbReference type="Proteomes" id="UP001186944"/>
    </source>
</evidence>
<feature type="region of interest" description="Disordered" evidence="2">
    <location>
        <begin position="20"/>
        <end position="61"/>
    </location>
</feature>
<sequence length="427" mass="50014">MSSTPCPICFRKFSRSDAMRRHLRTSHGNTTPYSSISEPKSNDAYPPPPPPPPPQSQEELCQQRESFKFQHPFTMIVAGPTMSGKTTWMKTLLLNKSNVIFPPPDRIVWIYKRWQPLYDELQRQIPKMQFIQNLPIEMNDDSFFDIKERTFVIIDDMMKDATENKDVCEMFIEGAHHRNLSVACIMQNLFNKGKGNRTMNLNTQYLVVFKNPRDQLQITALARFPGNSRKLLDVYQRAIEEPHGSLLIDFKQSTPDSQRLLPNVLKRRSDQMKVLDSKREYLHNESLNETDDIHCSSCETDSEEDDRMEESDDDTSGFDLWINEIWQRRDPEFQTKVGDLISAGTLEDEARDRVKNDMMEADRELLLNTYSDFLKRSFYLMNCTLHKKIRHNILCQVNLNDMSIEDAISHILHVYKHDFDVFFNENL</sequence>
<dbReference type="InterPro" id="IPR036236">
    <property type="entry name" value="Znf_C2H2_sf"/>
</dbReference>
<gene>
    <name evidence="4" type="ORF">FSP39_004319</name>
</gene>
<feature type="compositionally biased region" description="Polar residues" evidence="2">
    <location>
        <begin position="26"/>
        <end position="39"/>
    </location>
</feature>
<dbReference type="GO" id="GO:0008270">
    <property type="term" value="F:zinc ion binding"/>
    <property type="evidence" value="ECO:0007669"/>
    <property type="project" value="UniProtKB-KW"/>
</dbReference>
<keyword evidence="1" id="KW-0862">Zinc</keyword>
<accession>A0AA88YCG3</accession>
<evidence type="ECO:0000259" key="3">
    <source>
        <dbReference type="PROSITE" id="PS50157"/>
    </source>
</evidence>
<keyword evidence="5" id="KW-1185">Reference proteome</keyword>
<protein>
    <recommendedName>
        <fullName evidence="3">C2H2-type domain-containing protein</fullName>
    </recommendedName>
</protein>
<comment type="caution">
    <text evidence="4">The sequence shown here is derived from an EMBL/GenBank/DDBJ whole genome shotgun (WGS) entry which is preliminary data.</text>
</comment>
<feature type="region of interest" description="Disordered" evidence="2">
    <location>
        <begin position="293"/>
        <end position="315"/>
    </location>
</feature>
<evidence type="ECO:0000313" key="4">
    <source>
        <dbReference type="EMBL" id="KAK3099436.1"/>
    </source>
</evidence>
<keyword evidence="1" id="KW-0863">Zinc-finger</keyword>
<evidence type="ECO:0000256" key="1">
    <source>
        <dbReference type="PROSITE-ProRule" id="PRU00042"/>
    </source>
</evidence>
<dbReference type="EMBL" id="VSWD01000006">
    <property type="protein sequence ID" value="KAK3099436.1"/>
    <property type="molecule type" value="Genomic_DNA"/>
</dbReference>
<feature type="domain" description="C2H2-type" evidence="3">
    <location>
        <begin position="4"/>
        <end position="32"/>
    </location>
</feature>
<name>A0AA88YCG3_PINIB</name>
<evidence type="ECO:0000256" key="2">
    <source>
        <dbReference type="SAM" id="MobiDB-lite"/>
    </source>
</evidence>
<keyword evidence="1" id="KW-0479">Metal-binding</keyword>
<dbReference type="Gene3D" id="3.30.160.60">
    <property type="entry name" value="Classic Zinc Finger"/>
    <property type="match status" value="1"/>
</dbReference>
<dbReference type="AlphaFoldDB" id="A0AA88YCG3"/>
<reference evidence="4" key="1">
    <citation type="submission" date="2019-08" db="EMBL/GenBank/DDBJ databases">
        <title>The improved chromosome-level genome for the pearl oyster Pinctada fucata martensii using PacBio sequencing and Hi-C.</title>
        <authorList>
            <person name="Zheng Z."/>
        </authorList>
    </citation>
    <scope>NUCLEOTIDE SEQUENCE</scope>
    <source>
        <strain evidence="4">ZZ-2019</strain>
        <tissue evidence="4">Adductor muscle</tissue>
    </source>
</reference>
<feature type="compositionally biased region" description="Pro residues" evidence="2">
    <location>
        <begin position="45"/>
        <end position="55"/>
    </location>
</feature>